<feature type="transmembrane region" description="Helical" evidence="7">
    <location>
        <begin position="82"/>
        <end position="108"/>
    </location>
</feature>
<evidence type="ECO:0000256" key="4">
    <source>
        <dbReference type="ARBA" id="ARBA00022692"/>
    </source>
</evidence>
<dbReference type="Proteomes" id="UP001424441">
    <property type="component" value="Unassembled WGS sequence"/>
</dbReference>
<feature type="transmembrane region" description="Helical" evidence="7">
    <location>
        <begin position="172"/>
        <end position="194"/>
    </location>
</feature>
<comment type="subcellular location">
    <subcellularLocation>
        <location evidence="1 7">Cell inner membrane</location>
        <topology evidence="1 7">Multi-pass membrane protein</topology>
    </subcellularLocation>
</comment>
<gene>
    <name evidence="9" type="ORF">GCM10008943_29340</name>
</gene>
<keyword evidence="7" id="KW-0813">Transport</keyword>
<feature type="transmembrane region" description="Helical" evidence="7">
    <location>
        <begin position="114"/>
        <end position="132"/>
    </location>
</feature>
<feature type="domain" description="TRAP C4-dicarboxylate transport system permease DctM subunit" evidence="8">
    <location>
        <begin position="12"/>
        <end position="426"/>
    </location>
</feature>
<name>A0ABN1GI58_9HYPH</name>
<feature type="transmembrane region" description="Helical" evidence="7">
    <location>
        <begin position="367"/>
        <end position="394"/>
    </location>
</feature>
<sequence length="435" mass="45436">MSMLNLLLIFGLPVLLLIGVPIYAALGVVGLGAVYLQGTPILFSAQSVLNGVDNFPLLAIPAFVLAGKILEKSGVVQDLLKVFQVTLGNLPGGLGVVTIVTCMFFAAISGSGPGTVAAVGGLMIPAMLRAGYSPGYAGAVSASGGTLGVLIPPSNPMIVYAIIANVSVSKLFIAGALPGLLFGIGLAFTAYLTARFREKEALKIGREMTGSGVPMSRQLGRALWGAKWGLMMPIIVLGGIYSGLFTPVEASIIAVLYSLFVAVIVYRGLSIKSLGEAYSETHLLSGALMLIVGVSTLFARVITLEQVPQQLAELIQVIAPNALILLLLINLLLLFLGAFLETMAAIIILSPILVPIVKAYGIDPIHFGIILIINVQIAFLTPPLGVNLFVAANVAKTPVEKIVRAILPFLLVLLIMLAVATLVPGLSLWLPELLS</sequence>
<feature type="transmembrane region" description="Helical" evidence="7">
    <location>
        <begin position="281"/>
        <end position="302"/>
    </location>
</feature>
<comment type="caution">
    <text evidence="9">The sequence shown here is derived from an EMBL/GenBank/DDBJ whole genome shotgun (WGS) entry which is preliminary data.</text>
</comment>
<keyword evidence="5 7" id="KW-1133">Transmembrane helix</keyword>
<evidence type="ECO:0000256" key="6">
    <source>
        <dbReference type="ARBA" id="ARBA00023136"/>
    </source>
</evidence>
<feature type="transmembrane region" description="Helical" evidence="7">
    <location>
        <begin position="314"/>
        <end position="336"/>
    </location>
</feature>
<feature type="transmembrane region" description="Helical" evidence="7">
    <location>
        <begin position="406"/>
        <end position="430"/>
    </location>
</feature>
<evidence type="ECO:0000313" key="10">
    <source>
        <dbReference type="Proteomes" id="UP001424441"/>
    </source>
</evidence>
<dbReference type="PANTHER" id="PTHR33362:SF3">
    <property type="entry name" value="SIALIC ACID TRAP TRANSPORTER PERMEASE PROTEIN SIAT"/>
    <property type="match status" value="1"/>
</dbReference>
<dbReference type="InterPro" id="IPR010656">
    <property type="entry name" value="DctM"/>
</dbReference>
<evidence type="ECO:0000256" key="7">
    <source>
        <dbReference type="RuleBase" id="RU369079"/>
    </source>
</evidence>
<evidence type="ECO:0000313" key="9">
    <source>
        <dbReference type="EMBL" id="GAA0611989.1"/>
    </source>
</evidence>
<feature type="transmembrane region" description="Helical" evidence="7">
    <location>
        <begin position="343"/>
        <end position="361"/>
    </location>
</feature>
<dbReference type="Pfam" id="PF06808">
    <property type="entry name" value="DctM"/>
    <property type="match status" value="1"/>
</dbReference>
<comment type="subunit">
    <text evidence="7">The complex comprises the extracytoplasmic solute receptor protein and the two transmembrane proteins.</text>
</comment>
<comment type="similarity">
    <text evidence="7">Belongs to the TRAP transporter large permease family.</text>
</comment>
<feature type="transmembrane region" description="Helical" evidence="7">
    <location>
        <begin position="144"/>
        <end position="166"/>
    </location>
</feature>
<proteinExistence type="inferred from homology"/>
<keyword evidence="6 7" id="KW-0472">Membrane</keyword>
<organism evidence="9 10">
    <name type="scientific">Paenochrobactrum glaciei</name>
    <dbReference type="NCBI Taxonomy" id="486407"/>
    <lineage>
        <taxon>Bacteria</taxon>
        <taxon>Pseudomonadati</taxon>
        <taxon>Pseudomonadota</taxon>
        <taxon>Alphaproteobacteria</taxon>
        <taxon>Hyphomicrobiales</taxon>
        <taxon>Brucellaceae</taxon>
        <taxon>Paenochrobactrum</taxon>
    </lineage>
</organism>
<keyword evidence="10" id="KW-1185">Reference proteome</keyword>
<dbReference type="EMBL" id="BAAADE010000009">
    <property type="protein sequence ID" value="GAA0611989.1"/>
    <property type="molecule type" value="Genomic_DNA"/>
</dbReference>
<evidence type="ECO:0000256" key="5">
    <source>
        <dbReference type="ARBA" id="ARBA00022989"/>
    </source>
</evidence>
<keyword evidence="2" id="KW-1003">Cell membrane</keyword>
<dbReference type="RefSeq" id="WP_343807124.1">
    <property type="nucleotide sequence ID" value="NZ_BAAADE010000009.1"/>
</dbReference>
<dbReference type="NCBIfam" id="TIGR00786">
    <property type="entry name" value="dctM"/>
    <property type="match status" value="1"/>
</dbReference>
<dbReference type="PANTHER" id="PTHR33362">
    <property type="entry name" value="SIALIC ACID TRAP TRANSPORTER PERMEASE PROTEIN SIAT-RELATED"/>
    <property type="match status" value="1"/>
</dbReference>
<evidence type="ECO:0000256" key="1">
    <source>
        <dbReference type="ARBA" id="ARBA00004429"/>
    </source>
</evidence>
<feature type="transmembrane region" description="Helical" evidence="7">
    <location>
        <begin position="224"/>
        <end position="244"/>
    </location>
</feature>
<comment type="function">
    <text evidence="7">Part of the tripartite ATP-independent periplasmic (TRAP) transport system.</text>
</comment>
<evidence type="ECO:0000256" key="3">
    <source>
        <dbReference type="ARBA" id="ARBA00022519"/>
    </source>
</evidence>
<feature type="transmembrane region" description="Helical" evidence="7">
    <location>
        <begin position="250"/>
        <end position="269"/>
    </location>
</feature>
<dbReference type="InterPro" id="IPR004681">
    <property type="entry name" value="TRAP_DctM"/>
</dbReference>
<keyword evidence="4 7" id="KW-0812">Transmembrane</keyword>
<accession>A0ABN1GI58</accession>
<evidence type="ECO:0000256" key="2">
    <source>
        <dbReference type="ARBA" id="ARBA00022475"/>
    </source>
</evidence>
<keyword evidence="3 7" id="KW-0997">Cell inner membrane</keyword>
<protein>
    <recommendedName>
        <fullName evidence="7">TRAP transporter large permease protein</fullName>
    </recommendedName>
</protein>
<dbReference type="PIRSF" id="PIRSF006066">
    <property type="entry name" value="HI0050"/>
    <property type="match status" value="1"/>
</dbReference>
<reference evidence="9 10" key="1">
    <citation type="journal article" date="2019" name="Int. J. Syst. Evol. Microbiol.">
        <title>The Global Catalogue of Microorganisms (GCM) 10K type strain sequencing project: providing services to taxonomists for standard genome sequencing and annotation.</title>
        <authorList>
            <consortium name="The Broad Institute Genomics Platform"/>
            <consortium name="The Broad Institute Genome Sequencing Center for Infectious Disease"/>
            <person name="Wu L."/>
            <person name="Ma J."/>
        </authorList>
    </citation>
    <scope>NUCLEOTIDE SEQUENCE [LARGE SCALE GENOMIC DNA]</scope>
    <source>
        <strain evidence="9 10">JCM 15115</strain>
    </source>
</reference>
<feature type="transmembrane region" description="Helical" evidence="7">
    <location>
        <begin position="48"/>
        <end position="70"/>
    </location>
</feature>
<evidence type="ECO:0000259" key="8">
    <source>
        <dbReference type="Pfam" id="PF06808"/>
    </source>
</evidence>